<evidence type="ECO:0000313" key="5">
    <source>
        <dbReference type="Proteomes" id="UP000593890"/>
    </source>
</evidence>
<organism evidence="4 5">
    <name type="scientific">Solibaculum mannosilyticum</name>
    <dbReference type="NCBI Taxonomy" id="2780922"/>
    <lineage>
        <taxon>Bacteria</taxon>
        <taxon>Bacillati</taxon>
        <taxon>Bacillota</taxon>
        <taxon>Clostridia</taxon>
        <taxon>Eubacteriales</taxon>
        <taxon>Oscillospiraceae</taxon>
        <taxon>Solibaculum</taxon>
    </lineage>
</organism>
<feature type="transmembrane region" description="Helical" evidence="2">
    <location>
        <begin position="226"/>
        <end position="243"/>
    </location>
</feature>
<dbReference type="KEGG" id="sman:C12CBH8_04750"/>
<feature type="transmembrane region" description="Helical" evidence="2">
    <location>
        <begin position="648"/>
        <end position="671"/>
    </location>
</feature>
<name>A0A7I8CZI7_9FIRM</name>
<dbReference type="RefSeq" id="WP_215533457.1">
    <property type="nucleotide sequence ID" value="NZ_AP023321.1"/>
</dbReference>
<dbReference type="PANTHER" id="PTHR42736">
    <property type="entry name" value="PROTEIN-GLUTAMINE GAMMA-GLUTAMYLTRANSFERASE"/>
    <property type="match status" value="1"/>
</dbReference>
<keyword evidence="5" id="KW-1185">Reference proteome</keyword>
<evidence type="ECO:0000259" key="3">
    <source>
        <dbReference type="SMART" id="SM00460"/>
    </source>
</evidence>
<feature type="transmembrane region" description="Helical" evidence="2">
    <location>
        <begin position="187"/>
        <end position="205"/>
    </location>
</feature>
<dbReference type="EMBL" id="AP023321">
    <property type="protein sequence ID" value="BCI59836.1"/>
    <property type="molecule type" value="Genomic_DNA"/>
</dbReference>
<dbReference type="Pfam" id="PF01841">
    <property type="entry name" value="Transglut_core"/>
    <property type="match status" value="1"/>
</dbReference>
<evidence type="ECO:0000256" key="2">
    <source>
        <dbReference type="SAM" id="Phobius"/>
    </source>
</evidence>
<dbReference type="InterPro" id="IPR052901">
    <property type="entry name" value="Bact_TGase-like"/>
</dbReference>
<feature type="compositionally biased region" description="Low complexity" evidence="1">
    <location>
        <begin position="613"/>
        <end position="634"/>
    </location>
</feature>
<dbReference type="PANTHER" id="PTHR42736:SF1">
    <property type="entry name" value="PROTEIN-GLUTAMINE GAMMA-GLUTAMYLTRANSFERASE"/>
    <property type="match status" value="1"/>
</dbReference>
<feature type="transmembrane region" description="Helical" evidence="2">
    <location>
        <begin position="140"/>
        <end position="157"/>
    </location>
</feature>
<feature type="transmembrane region" description="Helical" evidence="2">
    <location>
        <begin position="85"/>
        <end position="103"/>
    </location>
</feature>
<accession>A0A7I8CZI7</accession>
<evidence type="ECO:0000313" key="4">
    <source>
        <dbReference type="EMBL" id="BCI59836.1"/>
    </source>
</evidence>
<evidence type="ECO:0000256" key="1">
    <source>
        <dbReference type="SAM" id="MobiDB-lite"/>
    </source>
</evidence>
<feature type="transmembrane region" description="Helical" evidence="2">
    <location>
        <begin position="62"/>
        <end position="80"/>
    </location>
</feature>
<keyword evidence="2" id="KW-0812">Transmembrane</keyword>
<dbReference type="SUPFAM" id="SSF54001">
    <property type="entry name" value="Cysteine proteinases"/>
    <property type="match status" value="1"/>
</dbReference>
<dbReference type="InterPro" id="IPR002931">
    <property type="entry name" value="Transglutaminase-like"/>
</dbReference>
<feature type="domain" description="Transglutaminase-like" evidence="3">
    <location>
        <begin position="519"/>
        <end position="591"/>
    </location>
</feature>
<proteinExistence type="predicted"/>
<dbReference type="InterPro" id="IPR038765">
    <property type="entry name" value="Papain-like_cys_pep_sf"/>
</dbReference>
<feature type="transmembrane region" description="Helical" evidence="2">
    <location>
        <begin position="35"/>
        <end position="56"/>
    </location>
</feature>
<keyword evidence="2" id="KW-1133">Transmembrane helix</keyword>
<protein>
    <recommendedName>
        <fullName evidence="3">Transglutaminase-like domain-containing protein</fullName>
    </recommendedName>
</protein>
<dbReference type="AlphaFoldDB" id="A0A7I8CZI7"/>
<dbReference type="Proteomes" id="UP000593890">
    <property type="component" value="Chromosome"/>
</dbReference>
<reference evidence="5" key="1">
    <citation type="submission" date="2020-07" db="EMBL/GenBank/DDBJ databases">
        <title>Complete genome sequencing of Clostridia bacterium strain 12CBH8.</title>
        <authorList>
            <person name="Sakamoto M."/>
            <person name="Murakami T."/>
            <person name="Mori H."/>
        </authorList>
    </citation>
    <scope>NUCLEOTIDE SEQUENCE [LARGE SCALE GENOMIC DNA]</scope>
    <source>
        <strain evidence="5">12CBH8</strain>
    </source>
</reference>
<dbReference type="Gene3D" id="3.10.620.30">
    <property type="match status" value="1"/>
</dbReference>
<feature type="transmembrane region" description="Helical" evidence="2">
    <location>
        <begin position="164"/>
        <end position="181"/>
    </location>
</feature>
<dbReference type="SMART" id="SM00460">
    <property type="entry name" value="TGc"/>
    <property type="match status" value="1"/>
</dbReference>
<keyword evidence="2" id="KW-0472">Membrane</keyword>
<feature type="region of interest" description="Disordered" evidence="1">
    <location>
        <begin position="610"/>
        <end position="643"/>
    </location>
</feature>
<gene>
    <name evidence="4" type="ORF">C12CBH8_04750</name>
</gene>
<sequence>MRRQKEKQKIEKASHPKAPKRELPALTIGQRAFNLLADALSSFFLSAGVLMAVFIVLPFPRFMGTTLLLCGGMVLLVVLLSRKWWVWTSLILLGLLSIGVLWYQNGFTLRREWNQVVSFFTWWVSKFPRSSDWWTRGGPLLVQILLTAGVVVLIFLMIRRAYSFLMTAVAVSAVFITLYILNYKELVIPLCIALVGLSMLLPRSVHKSMLKKNRLILAPARSYMQFLALPVGVLAVMLALFITPQDTRQFQSPFLYQQSMEIKQYFSNIFTAKRNSFSLESTGYQPAGGRMGGPIDLNYDPVMIVRTDYPLAVRGSVMDQYTGYSWEDSRKDGTHLFHEDTLDSDDFQAAFGTDRFNSASRQILNDITRNATTEITMVQDNVSALFVAGRPQSVLSDQDVYFDMQSEMFVKRPLSQGESYTIVSRFFNRDLEGFASGILRLERITQNQPDLDYDRIVERYTQLPDNLPQEVADMARMVTAGADTNYQKAALLERWINENTTYSQDVPMPPEDQDFVAHFLETREGYCTYMASAMAVMARTLGIPSRYVVGFSVRAADMDVEDGFTVRNAQAHAWAEIYLKGIGWIPFDPTTRYENSLNFFESDDSEELDRLDNSFSSSQPVSSQPSSDSTSMSSADQDPQDHTMDPEVIRTVLIVLGTALLMAAWITWRIWRRKHRYQLERLRQKGKGNDKIAAFYGKDMTRQLKHLGLSIHPEETWLQFGRRADEKLSFSQNTVSDWMQVLMDWRYGERPVTDHDVQVAQDVHRHLEQYLKSHWNAVHYFVIRVLLE</sequence>